<proteinExistence type="predicted"/>
<dbReference type="Gene3D" id="1.10.1170.10">
    <property type="entry name" value="Inhibitor Of Apoptosis Protein (2mihbC-IAP-1), Chain A"/>
    <property type="match status" value="2"/>
</dbReference>
<dbReference type="PROSITE" id="PS50143">
    <property type="entry name" value="BIR_REPEAT_2"/>
    <property type="match status" value="2"/>
</dbReference>
<dbReference type="InterPro" id="IPR050784">
    <property type="entry name" value="IAP"/>
</dbReference>
<evidence type="ECO:0000313" key="2">
    <source>
        <dbReference type="Proteomes" id="UP000549394"/>
    </source>
</evidence>
<dbReference type="PANTHER" id="PTHR10044">
    <property type="entry name" value="INHIBITOR OF APOPTOSIS"/>
    <property type="match status" value="1"/>
</dbReference>
<dbReference type="SUPFAM" id="SSF57924">
    <property type="entry name" value="Inhibitor of apoptosis (IAP) repeat"/>
    <property type="match status" value="2"/>
</dbReference>
<accession>A0A7I8VY84</accession>
<gene>
    <name evidence="1" type="ORF">DGYR_LOCUS9183</name>
</gene>
<comment type="caution">
    <text evidence="1">The sequence shown here is derived from an EMBL/GenBank/DDBJ whole genome shotgun (WGS) entry which is preliminary data.</text>
</comment>
<dbReference type="AlphaFoldDB" id="A0A7I8VY84"/>
<dbReference type="CDD" id="cd00022">
    <property type="entry name" value="BIR"/>
    <property type="match status" value="1"/>
</dbReference>
<dbReference type="OrthoDB" id="4034597at2759"/>
<dbReference type="EMBL" id="CAJFCJ010000014">
    <property type="protein sequence ID" value="CAD5121197.1"/>
    <property type="molecule type" value="Genomic_DNA"/>
</dbReference>
<name>A0A7I8VY84_9ANNE</name>
<sequence>MTFIKLPARLRTYKDAPSWSLSWSKLSMLGFYYVYDDRSIRCFECGCIITNFENLNMQSLIHKSGCSMQRELEKNKAEKMTLSLTSFPSSGCTNSLSLSSFSSSNEENREQFQKNSLEDDSISSNDSDCCDSCIDNNLDRTFLKDDLQKVSQRYLTFKDWPLKNVIEAKELAEAGFHYLGVGDRVQCFHCNGILRKWSYGDKPLVEHLKHFPHCSYALNKRNNI</sequence>
<evidence type="ECO:0000313" key="1">
    <source>
        <dbReference type="EMBL" id="CAD5121197.1"/>
    </source>
</evidence>
<keyword evidence="2" id="KW-1185">Reference proteome</keyword>
<protein>
    <submittedName>
        <fullName evidence="1">Uncharacterized protein</fullName>
    </submittedName>
</protein>
<dbReference type="InterPro" id="IPR001370">
    <property type="entry name" value="BIR_rpt"/>
</dbReference>
<dbReference type="SMART" id="SM00238">
    <property type="entry name" value="BIR"/>
    <property type="match status" value="1"/>
</dbReference>
<reference evidence="1 2" key="1">
    <citation type="submission" date="2020-08" db="EMBL/GenBank/DDBJ databases">
        <authorList>
            <person name="Hejnol A."/>
        </authorList>
    </citation>
    <scope>NUCLEOTIDE SEQUENCE [LARGE SCALE GENOMIC DNA]</scope>
</reference>
<dbReference type="Pfam" id="PF00653">
    <property type="entry name" value="BIR"/>
    <property type="match status" value="2"/>
</dbReference>
<organism evidence="1 2">
    <name type="scientific">Dimorphilus gyrociliatus</name>
    <dbReference type="NCBI Taxonomy" id="2664684"/>
    <lineage>
        <taxon>Eukaryota</taxon>
        <taxon>Metazoa</taxon>
        <taxon>Spiralia</taxon>
        <taxon>Lophotrochozoa</taxon>
        <taxon>Annelida</taxon>
        <taxon>Polychaeta</taxon>
        <taxon>Polychaeta incertae sedis</taxon>
        <taxon>Dinophilidae</taxon>
        <taxon>Dimorphilus</taxon>
    </lineage>
</organism>
<dbReference type="Proteomes" id="UP000549394">
    <property type="component" value="Unassembled WGS sequence"/>
</dbReference>